<keyword evidence="2" id="KW-1185">Reference proteome</keyword>
<dbReference type="AlphaFoldDB" id="A0A2S1R0B9"/>
<gene>
    <name evidence="1" type="ORF">HYN59_13755</name>
</gene>
<organism evidence="1 2">
    <name type="scientific">Flavobacterium album</name>
    <dbReference type="NCBI Taxonomy" id="2175091"/>
    <lineage>
        <taxon>Bacteria</taxon>
        <taxon>Pseudomonadati</taxon>
        <taxon>Bacteroidota</taxon>
        <taxon>Flavobacteriia</taxon>
        <taxon>Flavobacteriales</taxon>
        <taxon>Flavobacteriaceae</taxon>
        <taxon>Flavobacterium</taxon>
    </lineage>
</organism>
<proteinExistence type="predicted"/>
<protein>
    <submittedName>
        <fullName evidence="1">Ribonuclease Z</fullName>
    </submittedName>
</protein>
<dbReference type="KEGG" id="falb:HYN59_13755"/>
<sequence length="110" mass="12435">MKVEEKGHTITIKDTQGDIASFLDKVTAEYNSYKDHNLILDISQDGNITLDAVLTFLPLSNKHREAKKSFVLVAKDIDFNDVPEEMVVVPTPLEANDIIEMEEIERDLGF</sequence>
<evidence type="ECO:0000313" key="1">
    <source>
        <dbReference type="EMBL" id="AWH86108.1"/>
    </source>
</evidence>
<reference evidence="1 2" key="1">
    <citation type="submission" date="2018-04" db="EMBL/GenBank/DDBJ databases">
        <title>Genome sequencing of Flavobacterium sp. HYN0059.</title>
        <authorList>
            <person name="Yi H."/>
            <person name="Baek C."/>
        </authorList>
    </citation>
    <scope>NUCLEOTIDE SEQUENCE [LARGE SCALE GENOMIC DNA]</scope>
    <source>
        <strain evidence="1 2">HYN0059</strain>
    </source>
</reference>
<evidence type="ECO:0000313" key="2">
    <source>
        <dbReference type="Proteomes" id="UP000244929"/>
    </source>
</evidence>
<dbReference type="OrthoDB" id="1442602at2"/>
<accession>A0A2S1R0B9</accession>
<dbReference type="Proteomes" id="UP000244929">
    <property type="component" value="Chromosome"/>
</dbReference>
<name>A0A2S1R0B9_9FLAO</name>
<dbReference type="EMBL" id="CP029186">
    <property type="protein sequence ID" value="AWH86108.1"/>
    <property type="molecule type" value="Genomic_DNA"/>
</dbReference>
<dbReference type="RefSeq" id="WP_108778810.1">
    <property type="nucleotide sequence ID" value="NZ_CP029186.1"/>
</dbReference>